<evidence type="ECO:0000313" key="7">
    <source>
        <dbReference type="EMBL" id="QHU17882.1"/>
    </source>
</evidence>
<protein>
    <submittedName>
        <fullName evidence="7">Uncharacterized protein</fullName>
    </submittedName>
</protein>
<keyword evidence="5 6" id="KW-0472">Membrane</keyword>
<evidence type="ECO:0000256" key="2">
    <source>
        <dbReference type="ARBA" id="ARBA00008130"/>
    </source>
</evidence>
<reference evidence="7" key="1">
    <citation type="journal article" date="2020" name="Nature">
        <title>Giant virus diversity and host interactions through global metagenomics.</title>
        <authorList>
            <person name="Schulz F."/>
            <person name="Roux S."/>
            <person name="Paez-Espino D."/>
            <person name="Jungbluth S."/>
            <person name="Walsh D.A."/>
            <person name="Denef V.J."/>
            <person name="McMahon K.D."/>
            <person name="Konstantinidis K.T."/>
            <person name="Eloe-Fadrosh E.A."/>
            <person name="Kyrpides N.C."/>
            <person name="Woyke T."/>
        </authorList>
    </citation>
    <scope>NUCLEOTIDE SEQUENCE</scope>
    <source>
        <strain evidence="7">GVMAG-S-3300012919-55</strain>
    </source>
</reference>
<keyword evidence="4 6" id="KW-1133">Transmembrane helix</keyword>
<name>A0A6C0KIP7_9ZZZZ</name>
<keyword evidence="3 6" id="KW-0812">Transmembrane</keyword>
<dbReference type="EMBL" id="MN740919">
    <property type="protein sequence ID" value="QHU17882.1"/>
    <property type="molecule type" value="Genomic_DNA"/>
</dbReference>
<accession>A0A6C0KIP7</accession>
<feature type="transmembrane region" description="Helical" evidence="6">
    <location>
        <begin position="128"/>
        <end position="146"/>
    </location>
</feature>
<dbReference type="Pfam" id="PF01036">
    <property type="entry name" value="Bac_rhodopsin"/>
    <property type="match status" value="1"/>
</dbReference>
<evidence type="ECO:0000256" key="1">
    <source>
        <dbReference type="ARBA" id="ARBA00004141"/>
    </source>
</evidence>
<dbReference type="AlphaFoldDB" id="A0A6C0KIP7"/>
<sequence>MNNFIISYYLSLCVQFITFLIQFYGIFLYVSPLFISLKYALHIELWVSLIEFMVYLWIGTNLKNLDKIMTKRYIDWVLTTNALMVSLSLLFIFFKKREEKSKNTSSPYAIAESSNDNIKQIISNNKKYIIPLIIFNNAMLLFGFMGEKKIIPKFYSFTIGFLFFILNFYFLFEYFAKHSSSGKVVFYIITFIWSMYGFSHILSNMNKNICYNILDLISKNIFGLFMVYLIFNPESFMF</sequence>
<dbReference type="InterPro" id="IPR001425">
    <property type="entry name" value="Arc/bac/fun_rhodopsins"/>
</dbReference>
<evidence type="ECO:0000256" key="4">
    <source>
        <dbReference type="ARBA" id="ARBA00022989"/>
    </source>
</evidence>
<feature type="transmembrane region" description="Helical" evidence="6">
    <location>
        <begin position="39"/>
        <end position="58"/>
    </location>
</feature>
<dbReference type="GO" id="GO:0016020">
    <property type="term" value="C:membrane"/>
    <property type="evidence" value="ECO:0007669"/>
    <property type="project" value="UniProtKB-SubCell"/>
</dbReference>
<feature type="transmembrane region" description="Helical" evidence="6">
    <location>
        <begin position="73"/>
        <end position="94"/>
    </location>
</feature>
<evidence type="ECO:0000256" key="6">
    <source>
        <dbReference type="SAM" id="Phobius"/>
    </source>
</evidence>
<feature type="transmembrane region" description="Helical" evidence="6">
    <location>
        <begin position="152"/>
        <end position="172"/>
    </location>
</feature>
<feature type="transmembrane region" description="Helical" evidence="6">
    <location>
        <begin position="6"/>
        <end position="27"/>
    </location>
</feature>
<proteinExistence type="inferred from homology"/>
<feature type="transmembrane region" description="Helical" evidence="6">
    <location>
        <begin position="209"/>
        <end position="231"/>
    </location>
</feature>
<organism evidence="7">
    <name type="scientific">viral metagenome</name>
    <dbReference type="NCBI Taxonomy" id="1070528"/>
    <lineage>
        <taxon>unclassified sequences</taxon>
        <taxon>metagenomes</taxon>
        <taxon>organismal metagenomes</taxon>
    </lineage>
</organism>
<feature type="transmembrane region" description="Helical" evidence="6">
    <location>
        <begin position="184"/>
        <end position="203"/>
    </location>
</feature>
<comment type="similarity">
    <text evidence="2">Belongs to the archaeal/bacterial/fungal opsin family.</text>
</comment>
<evidence type="ECO:0000256" key="5">
    <source>
        <dbReference type="ARBA" id="ARBA00023136"/>
    </source>
</evidence>
<dbReference type="SMART" id="SM01021">
    <property type="entry name" value="Bac_rhodopsin"/>
    <property type="match status" value="1"/>
</dbReference>
<dbReference type="SUPFAM" id="SSF81321">
    <property type="entry name" value="Family A G protein-coupled receptor-like"/>
    <property type="match status" value="1"/>
</dbReference>
<evidence type="ECO:0000256" key="3">
    <source>
        <dbReference type="ARBA" id="ARBA00022692"/>
    </source>
</evidence>
<comment type="subcellular location">
    <subcellularLocation>
        <location evidence="1">Membrane</location>
        <topology evidence="1">Multi-pass membrane protein</topology>
    </subcellularLocation>
</comment>
<dbReference type="Gene3D" id="1.20.1070.10">
    <property type="entry name" value="Rhodopsin 7-helix transmembrane proteins"/>
    <property type="match status" value="1"/>
</dbReference>
<dbReference type="PRINTS" id="PR00251">
    <property type="entry name" value="BACTRLOPSIN"/>
</dbReference>